<proteinExistence type="predicted"/>
<name>A0A151PB90_ALLMI</name>
<comment type="caution">
    <text evidence="1">The sequence shown here is derived from an EMBL/GenBank/DDBJ whole genome shotgun (WGS) entry which is preliminary data.</text>
</comment>
<dbReference type="AlphaFoldDB" id="A0A151PB90"/>
<accession>A0A151PB90</accession>
<reference evidence="1 2" key="1">
    <citation type="journal article" date="2012" name="Genome Biol.">
        <title>Sequencing three crocodilian genomes to illuminate the evolution of archosaurs and amniotes.</title>
        <authorList>
            <person name="St John J.A."/>
            <person name="Braun E.L."/>
            <person name="Isberg S.R."/>
            <person name="Miles L.G."/>
            <person name="Chong A.Y."/>
            <person name="Gongora J."/>
            <person name="Dalzell P."/>
            <person name="Moran C."/>
            <person name="Bed'hom B."/>
            <person name="Abzhanov A."/>
            <person name="Burgess S.C."/>
            <person name="Cooksey A.M."/>
            <person name="Castoe T.A."/>
            <person name="Crawford N.G."/>
            <person name="Densmore L.D."/>
            <person name="Drew J.C."/>
            <person name="Edwards S.V."/>
            <person name="Faircloth B.C."/>
            <person name="Fujita M.K."/>
            <person name="Greenwold M.J."/>
            <person name="Hoffmann F.G."/>
            <person name="Howard J.M."/>
            <person name="Iguchi T."/>
            <person name="Janes D.E."/>
            <person name="Khan S.Y."/>
            <person name="Kohno S."/>
            <person name="de Koning A.J."/>
            <person name="Lance S.L."/>
            <person name="McCarthy F.M."/>
            <person name="McCormack J.E."/>
            <person name="Merchant M.E."/>
            <person name="Peterson D.G."/>
            <person name="Pollock D.D."/>
            <person name="Pourmand N."/>
            <person name="Raney B.J."/>
            <person name="Roessler K.A."/>
            <person name="Sanford J.R."/>
            <person name="Sawyer R.H."/>
            <person name="Schmidt C.J."/>
            <person name="Triplett E.W."/>
            <person name="Tuberville T.D."/>
            <person name="Venegas-Anaya M."/>
            <person name="Howard J.T."/>
            <person name="Jarvis E.D."/>
            <person name="Guillette L.J.Jr."/>
            <person name="Glenn T.C."/>
            <person name="Green R.E."/>
            <person name="Ray D.A."/>
        </authorList>
    </citation>
    <scope>NUCLEOTIDE SEQUENCE [LARGE SCALE GENOMIC DNA]</scope>
    <source>
        <strain evidence="1">KSC_2009_1</strain>
    </source>
</reference>
<gene>
    <name evidence="1" type="ORF">Y1Q_0021771</name>
</gene>
<dbReference type="Proteomes" id="UP000050525">
    <property type="component" value="Unassembled WGS sequence"/>
</dbReference>
<organism evidence="1 2">
    <name type="scientific">Alligator mississippiensis</name>
    <name type="common">American alligator</name>
    <dbReference type="NCBI Taxonomy" id="8496"/>
    <lineage>
        <taxon>Eukaryota</taxon>
        <taxon>Metazoa</taxon>
        <taxon>Chordata</taxon>
        <taxon>Craniata</taxon>
        <taxon>Vertebrata</taxon>
        <taxon>Euteleostomi</taxon>
        <taxon>Archelosauria</taxon>
        <taxon>Archosauria</taxon>
        <taxon>Crocodylia</taxon>
        <taxon>Alligatoridae</taxon>
        <taxon>Alligatorinae</taxon>
        <taxon>Alligator</taxon>
    </lineage>
</organism>
<sequence>MRLQSSTRYGTNLKRFLSTLTKCIKQKHASPSCTVFYDPLDCNLGWNFQERLEEQNSEDGKRPPLI</sequence>
<protein>
    <submittedName>
        <fullName evidence="1">Uncharacterized protein</fullName>
    </submittedName>
</protein>
<dbReference type="EMBL" id="AKHW03000533">
    <property type="protein sequence ID" value="KYO46234.1"/>
    <property type="molecule type" value="Genomic_DNA"/>
</dbReference>
<keyword evidence="2" id="KW-1185">Reference proteome</keyword>
<evidence type="ECO:0000313" key="2">
    <source>
        <dbReference type="Proteomes" id="UP000050525"/>
    </source>
</evidence>
<evidence type="ECO:0000313" key="1">
    <source>
        <dbReference type="EMBL" id="KYO46234.1"/>
    </source>
</evidence>